<evidence type="ECO:0000259" key="4">
    <source>
        <dbReference type="SMART" id="SM00736"/>
    </source>
</evidence>
<gene>
    <name evidence="5" type="ORF">PECM_008552</name>
</gene>
<feature type="compositionally biased region" description="Low complexity" evidence="1">
    <location>
        <begin position="418"/>
        <end position="434"/>
    </location>
</feature>
<keyword evidence="2" id="KW-0812">Transmembrane</keyword>
<feature type="signal peptide" evidence="3">
    <location>
        <begin position="1"/>
        <end position="19"/>
    </location>
</feature>
<evidence type="ECO:0000313" key="6">
    <source>
        <dbReference type="Proteomes" id="UP000631181"/>
    </source>
</evidence>
<comment type="caution">
    <text evidence="5">The sequence shown here is derived from an EMBL/GenBank/DDBJ whole genome shotgun (WGS) entry which is preliminary data.</text>
</comment>
<dbReference type="GO" id="GO:0005509">
    <property type="term" value="F:calcium ion binding"/>
    <property type="evidence" value="ECO:0007669"/>
    <property type="project" value="InterPro"/>
</dbReference>
<protein>
    <submittedName>
        <fullName evidence="5">Axial budding pattern protein 2</fullName>
    </submittedName>
</protein>
<keyword evidence="6" id="KW-1185">Reference proteome</keyword>
<feature type="compositionally biased region" description="Basic and acidic residues" evidence="1">
    <location>
        <begin position="499"/>
        <end position="514"/>
    </location>
</feature>
<sequence length="948" mass="102600">MAPIIVLLIGLALATISHAAALVANYPINSQLPPVARISQPFQFVFSEGTFSHADSSTKYSLKDAPSWLHVDSASRTLSGTPDSQGSGAESFELVASTGSDSASMNVTLIVTSDAGPTIGTSLVSQLRAYGPVSYPATLNLHPGQPFHIQFDPATFHNTHPSTIYYGTSPNNAPLPSWMTFDPASLSFAGNTPSFPGSGPQFFTFQLVASDVAGYSAVNQTFELSIGPHMLAFNETVQVFNLTRGEAFQSPSYEKYMTLDWSPIARENIVLVDAAVPDWLTLDKQSISLIGTPPRSAVNQNITITATDTYHDEAKILVRLEFLELFVDTVLGCEAFIGQDFSYVFNQSVLTDDSVQLDVDLGNDLSWLRYDPSNKTIHGHVPSEAQPKTLKIHLQAYQGSVKSQRDFEIHVLSPVQPPSGTGTGTTSQTPSPSTQKAGIIAVSVVIPVAVILSCIILFCCWRRRRKSTTTVEDGKDDKEAKAAPPRPARPHLPNCEPGVAERHSQDDPPEDWEKSPISPPSDLPRLELGPAWNVTPFDPPGESLMFIPEPSPPPRSPKRSAFVPLRDPPIDENKSLVDNSPARKPNQRLSFTASPQGMRRRTSARSRREPLKPIQARAMKRESMQSSRSKRFSRRSSGISTVAAGLPVRMSGAGHGAGGFGPPGHGFVRMSWQNTKASLMTEDGTMGPVMPGYVRPAVGTGRVRYSMVESIPEKTKSTTIRAVERDESPVSEADSLEAFVHSRAKHRNSSNPLFSAQISRRPSSALRALDRARSQRSRADTVSVSTFSDEYRQSIRGRPYSTAMSASEYGDDNRVSQYQPLAYPTSLFPLAEGVGNSQSQLSLAQDYRGAISPLPRFWSENSLASASASASARHMGSDSHPTDASVPRTHRHSIMPASSSMVSDLAEHLSRKASSQRLATATGLEPLPPHSASSRGLPMASSGELAFV</sequence>
<dbReference type="Proteomes" id="UP000631181">
    <property type="component" value="Unassembled WGS sequence"/>
</dbReference>
<dbReference type="SMART" id="SM00736">
    <property type="entry name" value="CADG"/>
    <property type="match status" value="2"/>
</dbReference>
<dbReference type="SUPFAM" id="SSF49313">
    <property type="entry name" value="Cadherin-like"/>
    <property type="match status" value="4"/>
</dbReference>
<dbReference type="GO" id="GO:0016020">
    <property type="term" value="C:membrane"/>
    <property type="evidence" value="ECO:0007669"/>
    <property type="project" value="InterPro"/>
</dbReference>
<reference evidence="5" key="1">
    <citation type="journal article" date="2020" name="Front. Microbiol.">
        <title>Gene regulatory networks of Penicillium echinulatum 2HH and Penicillium oxalicum 114-2 inferred by a computational biology approach.</title>
        <authorList>
            <person name="Lenz A.R."/>
            <person name="Galan-Vasquez E."/>
            <person name="Balbinot E."/>
            <person name="De Abreu F.P."/>
            <person name="De Oliveira N.S."/>
            <person name="Da Rosa L.O."/>
            <person name="De Avila E Silva S."/>
            <person name="Camassola M."/>
            <person name="Dillon A.J.P."/>
            <person name="Perez-Rueda E."/>
        </authorList>
    </citation>
    <scope>NUCLEOTIDE SEQUENCE</scope>
    <source>
        <strain evidence="5">S1M29</strain>
    </source>
</reference>
<feature type="compositionally biased region" description="Basic and acidic residues" evidence="1">
    <location>
        <begin position="472"/>
        <end position="481"/>
    </location>
</feature>
<dbReference type="AlphaFoldDB" id="A0A8J8WJH0"/>
<feature type="transmembrane region" description="Helical" evidence="2">
    <location>
        <begin position="437"/>
        <end position="461"/>
    </location>
</feature>
<evidence type="ECO:0000313" key="5">
    <source>
        <dbReference type="EMBL" id="KAF7719043.1"/>
    </source>
</evidence>
<evidence type="ECO:0000256" key="2">
    <source>
        <dbReference type="SAM" id="Phobius"/>
    </source>
</evidence>
<proteinExistence type="predicted"/>
<dbReference type="OrthoDB" id="10264738at2759"/>
<dbReference type="InterPro" id="IPR013783">
    <property type="entry name" value="Ig-like_fold"/>
</dbReference>
<keyword evidence="2" id="KW-1133">Transmembrane helix</keyword>
<keyword evidence="2" id="KW-0472">Membrane</keyword>
<feature type="chain" id="PRO_5035172177" evidence="3">
    <location>
        <begin position="20"/>
        <end position="948"/>
    </location>
</feature>
<name>A0A8J8WJH0_9EURO</name>
<feature type="region of interest" description="Disordered" evidence="1">
    <location>
        <begin position="413"/>
        <end position="434"/>
    </location>
</feature>
<dbReference type="InterPro" id="IPR015919">
    <property type="entry name" value="Cadherin-like_sf"/>
</dbReference>
<organism evidence="5 6">
    <name type="scientific">Penicillium ucsense</name>
    <dbReference type="NCBI Taxonomy" id="2839758"/>
    <lineage>
        <taxon>Eukaryota</taxon>
        <taxon>Fungi</taxon>
        <taxon>Dikarya</taxon>
        <taxon>Ascomycota</taxon>
        <taxon>Pezizomycotina</taxon>
        <taxon>Eurotiomycetes</taxon>
        <taxon>Eurotiomycetidae</taxon>
        <taxon>Eurotiales</taxon>
        <taxon>Aspergillaceae</taxon>
        <taxon>Penicillium</taxon>
    </lineage>
</organism>
<accession>A0A8J8WJH0</accession>
<evidence type="ECO:0000256" key="1">
    <source>
        <dbReference type="SAM" id="MobiDB-lite"/>
    </source>
</evidence>
<feature type="domain" description="Dystroglycan-type cadherin-like" evidence="4">
    <location>
        <begin position="23"/>
        <end position="118"/>
    </location>
</feature>
<feature type="region of interest" description="Disordered" evidence="1">
    <location>
        <begin position="869"/>
        <end position="948"/>
    </location>
</feature>
<dbReference type="EMBL" id="WIWV01000009">
    <property type="protein sequence ID" value="KAF7719043.1"/>
    <property type="molecule type" value="Genomic_DNA"/>
</dbReference>
<dbReference type="InterPro" id="IPR006644">
    <property type="entry name" value="Cadg"/>
</dbReference>
<keyword evidence="3" id="KW-0732">Signal</keyword>
<dbReference type="Pfam" id="PF05345">
    <property type="entry name" value="He_PIG"/>
    <property type="match status" value="3"/>
</dbReference>
<feature type="region of interest" description="Disordered" evidence="1">
    <location>
        <begin position="468"/>
        <end position="638"/>
    </location>
</feature>
<feature type="domain" description="Dystroglycan-type cadherin-like" evidence="4">
    <location>
        <begin position="133"/>
        <end position="233"/>
    </location>
</feature>
<evidence type="ECO:0000256" key="3">
    <source>
        <dbReference type="SAM" id="SignalP"/>
    </source>
</evidence>
<dbReference type="Gene3D" id="2.60.40.10">
    <property type="entry name" value="Immunoglobulins"/>
    <property type="match status" value="4"/>
</dbReference>